<name>A0A1W6P3B2_9RHOB</name>
<keyword evidence="4" id="KW-0614">Plasmid</keyword>
<dbReference type="Proteomes" id="UP000242447">
    <property type="component" value="Plasmid unnamed1"/>
</dbReference>
<proteinExistence type="predicted"/>
<feature type="coiled-coil region" evidence="1">
    <location>
        <begin position="175"/>
        <end position="202"/>
    </location>
</feature>
<feature type="coiled-coil region" evidence="1">
    <location>
        <begin position="88"/>
        <end position="115"/>
    </location>
</feature>
<sequence length="343" mass="36012">MNRSTFLSTLLVGTVGVAGVLLVLFAWHLPPFASALPTTENAYLRGRVTTLSPQLSGYIREVRVQDFQEVHAGDVIAVIDDRIYQQKLAQAEAGLASAEAAMHVAEQNVRSAEATLGANEAAVVAANLSVATAQSANDRASGLLERGVTTTSATEQAALQLQNALSTQTQAQASRDVQREQIANARAQIASAQAQIDTATAAVELARLDLANTEIHAPSDGHLGQVSVRVGQYVSPGTALVSHVGEDVWLVANFNEGAMNSLSIGQPVKFSVDALAGQTFTGRIEGFSPATASEFSLVSGTNATGNFTKIPQRVPVRITIDPNQPRAESLVPGLSVNVKVQPQ</sequence>
<dbReference type="PANTHER" id="PTHR30386">
    <property type="entry name" value="MEMBRANE FUSION SUBUNIT OF EMRAB-TOLC MULTIDRUG EFFLUX PUMP"/>
    <property type="match status" value="1"/>
</dbReference>
<protein>
    <submittedName>
        <fullName evidence="4">Secretion protein HlyD family protein</fullName>
    </submittedName>
</protein>
<evidence type="ECO:0000259" key="2">
    <source>
        <dbReference type="Pfam" id="PF25917"/>
    </source>
</evidence>
<evidence type="ECO:0000256" key="1">
    <source>
        <dbReference type="SAM" id="Coils"/>
    </source>
</evidence>
<feature type="domain" description="CusB-like beta-barrel" evidence="3">
    <location>
        <begin position="248"/>
        <end position="290"/>
    </location>
</feature>
<organism evidence="4 5">
    <name type="scientific">Ketogulonicigenium robustum</name>
    <dbReference type="NCBI Taxonomy" id="92947"/>
    <lineage>
        <taxon>Bacteria</taxon>
        <taxon>Pseudomonadati</taxon>
        <taxon>Pseudomonadota</taxon>
        <taxon>Alphaproteobacteria</taxon>
        <taxon>Rhodobacterales</taxon>
        <taxon>Roseobacteraceae</taxon>
        <taxon>Ketogulonicigenium</taxon>
    </lineage>
</organism>
<keyword evidence="1" id="KW-0175">Coiled coil</keyword>
<dbReference type="InterPro" id="IPR058792">
    <property type="entry name" value="Beta-barrel_RND_2"/>
</dbReference>
<dbReference type="InterPro" id="IPR058625">
    <property type="entry name" value="MdtA-like_BSH"/>
</dbReference>
<dbReference type="GO" id="GO:0055085">
    <property type="term" value="P:transmembrane transport"/>
    <property type="evidence" value="ECO:0007669"/>
    <property type="project" value="InterPro"/>
</dbReference>
<dbReference type="SUPFAM" id="SSF111369">
    <property type="entry name" value="HlyD-like secretion proteins"/>
    <property type="match status" value="2"/>
</dbReference>
<dbReference type="Gene3D" id="2.40.30.170">
    <property type="match status" value="1"/>
</dbReference>
<geneLocation type="plasmid" evidence="4">
    <name>unnamed1</name>
</geneLocation>
<dbReference type="InterPro" id="IPR050739">
    <property type="entry name" value="MFP"/>
</dbReference>
<dbReference type="Gene3D" id="2.40.50.100">
    <property type="match status" value="1"/>
</dbReference>
<dbReference type="PANTHER" id="PTHR30386:SF24">
    <property type="entry name" value="MULTIDRUG RESISTANCE EFFLUX PUMP"/>
    <property type="match status" value="1"/>
</dbReference>
<dbReference type="Pfam" id="PF25917">
    <property type="entry name" value="BSH_RND"/>
    <property type="match status" value="1"/>
</dbReference>
<dbReference type="Gene3D" id="1.10.287.470">
    <property type="entry name" value="Helix hairpin bin"/>
    <property type="match status" value="1"/>
</dbReference>
<keyword evidence="5" id="KW-1185">Reference proteome</keyword>
<gene>
    <name evidence="4" type="primary">emrA</name>
    <name evidence="4" type="ORF">BVG79_p1000038</name>
</gene>
<feature type="domain" description="Multidrug resistance protein MdtA-like barrel-sandwich hybrid" evidence="2">
    <location>
        <begin position="48"/>
        <end position="239"/>
    </location>
</feature>
<dbReference type="OrthoDB" id="9811754at2"/>
<dbReference type="EMBL" id="CP019938">
    <property type="protein sequence ID" value="ARO15840.1"/>
    <property type="molecule type" value="Genomic_DNA"/>
</dbReference>
<accession>A0A1W6P3B2</accession>
<dbReference type="Pfam" id="PF25954">
    <property type="entry name" value="Beta-barrel_RND_2"/>
    <property type="match status" value="1"/>
</dbReference>
<evidence type="ECO:0000313" key="4">
    <source>
        <dbReference type="EMBL" id="ARO15840.1"/>
    </source>
</evidence>
<evidence type="ECO:0000259" key="3">
    <source>
        <dbReference type="Pfam" id="PF25954"/>
    </source>
</evidence>
<dbReference type="AlphaFoldDB" id="A0A1W6P3B2"/>
<dbReference type="KEGG" id="kro:BVG79_p1000038"/>
<reference evidence="4 5" key="1">
    <citation type="submission" date="2017-02" db="EMBL/GenBank/DDBJ databases">
        <title>Ketogulonicigenium robustum SPU B003 Genome sequencing and assembly.</title>
        <authorList>
            <person name="Li Y."/>
            <person name="Liu L."/>
            <person name="Wang C."/>
            <person name="Zhang M."/>
            <person name="Zhang T."/>
            <person name="Zhang Y."/>
        </authorList>
    </citation>
    <scope>NUCLEOTIDE SEQUENCE [LARGE SCALE GENOMIC DNA]</scope>
    <source>
        <strain evidence="4 5">SPU_B003</strain>
        <plasmid evidence="4 5">unnamed1</plasmid>
    </source>
</reference>
<dbReference type="RefSeq" id="WP_085787429.1">
    <property type="nucleotide sequence ID" value="NZ_CP019938.1"/>
</dbReference>
<evidence type="ECO:0000313" key="5">
    <source>
        <dbReference type="Proteomes" id="UP000242447"/>
    </source>
</evidence>